<comment type="subcellular location">
    <subcellularLocation>
        <location evidence="1">Nucleus</location>
    </subcellularLocation>
</comment>
<evidence type="ECO:0000256" key="1">
    <source>
        <dbReference type="ARBA" id="ARBA00004123"/>
    </source>
</evidence>
<sequence>MFARSYTLILPSLATLLLQFLRIHAHALYPNPRIISSPPNFIQPRQDAATPTFPSDPPSCPKCEQSFGSINSCAAAAPVLANVSMIIFNPGAFIDVIKCACTDTFQAAYPQCVDWSYKSPDMGKKANKASRKYAASGQLKKEIQSRKKHQQIKRKFDQRKVGKGRGKREGSEDAELTKEKHPIKEDEDNEEGSVASGGDEDMSDEETSKFKGMSVDDFLKRGFMEGGSDEDGEGEDGGAAEGEVDDDNASFASVDDLEDEAAAHKLELEKLAKQDPEFYKYLQENDRELLDFDVMEDGDEEMDDDDAVGGADDDEMKAPTLTKEILRRWQKAILEHRSLRALRRLLIAFRAAVHMNDEDQVLAWTIDSPSVYEKLVTTALRYTPIVLDHHVPYKKLPNGRFKPPAQTPKLSTVQKLILSFFHNVLQLIEQLSATDMLVLAVTESAKLLPYVMSSRKAVKSYLKTCLKLWSSAEDEARISAFLAIRRLSSSGDEAIKDMALKSTYLSLLRNAKSTNAHTLPSINLMKNSASELFCEDHAAAYQHAFVYIRQLAVHLRNSMKDAYKQVYNWQFVHCVDFWSIVLAKACDAQAEVMRSVESELKALIYPLTQVALGSIKLISSSRSYPFHLHIIASQIHLSRHTKTYIPLTPYLLPIITATLSPSSRPKASTLKPLDLETHLRAPAQYVRTRVYNSVILEEAAFLLAEWAACPHVQGSIAFPELVVPLLATLRRSLKRASGAKEAGVVKGLVERVDEGAAWVSERRKGVSFGPKNVDAVRAWERDVKIEETPLGKYVKSQRKLREKRRKLVDKARTGEEEYLEE</sequence>
<dbReference type="Pfam" id="PF03715">
    <property type="entry name" value="Noc2"/>
    <property type="match status" value="1"/>
</dbReference>
<dbReference type="PANTHER" id="PTHR12687:SF4">
    <property type="entry name" value="NUCLEOLAR COMPLEX PROTEIN 2 HOMOLOG"/>
    <property type="match status" value="1"/>
</dbReference>
<feature type="signal peptide" evidence="5">
    <location>
        <begin position="1"/>
        <end position="25"/>
    </location>
</feature>
<evidence type="ECO:0000256" key="2">
    <source>
        <dbReference type="ARBA" id="ARBA00005907"/>
    </source>
</evidence>
<evidence type="ECO:0000256" key="4">
    <source>
        <dbReference type="SAM" id="MobiDB-lite"/>
    </source>
</evidence>
<dbReference type="GO" id="GO:0042273">
    <property type="term" value="P:ribosomal large subunit biogenesis"/>
    <property type="evidence" value="ECO:0007669"/>
    <property type="project" value="TreeGrafter"/>
</dbReference>
<dbReference type="GO" id="GO:0030690">
    <property type="term" value="C:Noc1p-Noc2p complex"/>
    <property type="evidence" value="ECO:0007669"/>
    <property type="project" value="TreeGrafter"/>
</dbReference>
<organism evidence="6 7">
    <name type="scientific">Sanghuangporus baumii</name>
    <name type="common">Phellinus baumii</name>
    <dbReference type="NCBI Taxonomy" id="108892"/>
    <lineage>
        <taxon>Eukaryota</taxon>
        <taxon>Fungi</taxon>
        <taxon>Dikarya</taxon>
        <taxon>Basidiomycota</taxon>
        <taxon>Agaricomycotina</taxon>
        <taxon>Agaricomycetes</taxon>
        <taxon>Hymenochaetales</taxon>
        <taxon>Hymenochaetaceae</taxon>
        <taxon>Sanghuangporus</taxon>
    </lineage>
</organism>
<comment type="caution">
    <text evidence="6">The sequence shown here is derived from an EMBL/GenBank/DDBJ whole genome shotgun (WGS) entry which is preliminary data.</text>
</comment>
<dbReference type="InterPro" id="IPR005343">
    <property type="entry name" value="Noc2"/>
</dbReference>
<gene>
    <name evidence="6" type="ORF">A7U60_g6884</name>
</gene>
<feature type="compositionally biased region" description="Acidic residues" evidence="4">
    <location>
        <begin position="227"/>
        <end position="246"/>
    </location>
</feature>
<dbReference type="AlphaFoldDB" id="A0A9Q5HU46"/>
<evidence type="ECO:0000313" key="6">
    <source>
        <dbReference type="EMBL" id="OCB85989.1"/>
    </source>
</evidence>
<dbReference type="GO" id="GO:0005654">
    <property type="term" value="C:nucleoplasm"/>
    <property type="evidence" value="ECO:0007669"/>
    <property type="project" value="TreeGrafter"/>
</dbReference>
<comment type="similarity">
    <text evidence="2">Belongs to the NOC2 family.</text>
</comment>
<evidence type="ECO:0000256" key="5">
    <source>
        <dbReference type="SAM" id="SignalP"/>
    </source>
</evidence>
<dbReference type="Proteomes" id="UP000757232">
    <property type="component" value="Unassembled WGS sequence"/>
</dbReference>
<feature type="chain" id="PRO_5040421324" evidence="5">
    <location>
        <begin position="26"/>
        <end position="821"/>
    </location>
</feature>
<feature type="region of interest" description="Disordered" evidence="4">
    <location>
        <begin position="128"/>
        <end position="246"/>
    </location>
</feature>
<dbReference type="GO" id="GO:0030691">
    <property type="term" value="C:Noc2p-Noc3p complex"/>
    <property type="evidence" value="ECO:0007669"/>
    <property type="project" value="TreeGrafter"/>
</dbReference>
<protein>
    <submittedName>
        <fullName evidence="6">Noc2-domain-containing protein</fullName>
    </submittedName>
</protein>
<feature type="compositionally biased region" description="Basic and acidic residues" evidence="4">
    <location>
        <begin position="167"/>
        <end position="184"/>
    </location>
</feature>
<dbReference type="EMBL" id="LNZH02000205">
    <property type="protein sequence ID" value="OCB85989.1"/>
    <property type="molecule type" value="Genomic_DNA"/>
</dbReference>
<proteinExistence type="inferred from homology"/>
<accession>A0A9Q5HU46</accession>
<keyword evidence="5" id="KW-0732">Signal</keyword>
<name>A0A9Q5HU46_SANBA</name>
<keyword evidence="3" id="KW-0539">Nucleus</keyword>
<dbReference type="OrthoDB" id="10266662at2759"/>
<evidence type="ECO:0000313" key="7">
    <source>
        <dbReference type="Proteomes" id="UP000757232"/>
    </source>
</evidence>
<evidence type="ECO:0000256" key="3">
    <source>
        <dbReference type="ARBA" id="ARBA00023242"/>
    </source>
</evidence>
<dbReference type="GO" id="GO:0005730">
    <property type="term" value="C:nucleolus"/>
    <property type="evidence" value="ECO:0007669"/>
    <property type="project" value="TreeGrafter"/>
</dbReference>
<dbReference type="PANTHER" id="PTHR12687">
    <property type="entry name" value="NUCLEOLAR COMPLEX 2 AND RAD4-RELATED"/>
    <property type="match status" value="1"/>
</dbReference>
<reference evidence="6" key="1">
    <citation type="submission" date="2016-06" db="EMBL/GenBank/DDBJ databases">
        <title>Draft Genome sequence of the fungus Inonotus baumii.</title>
        <authorList>
            <person name="Zhu H."/>
            <person name="Lin W."/>
        </authorList>
    </citation>
    <scope>NUCLEOTIDE SEQUENCE</scope>
    <source>
        <strain evidence="6">821</strain>
    </source>
</reference>
<keyword evidence="7" id="KW-1185">Reference proteome</keyword>